<dbReference type="PANTHER" id="PTHR12175:SF1">
    <property type="entry name" value="PITH DOMAIN-CONTAINING PROTEIN 1"/>
    <property type="match status" value="1"/>
</dbReference>
<evidence type="ECO:0000256" key="2">
    <source>
        <dbReference type="SAM" id="MobiDB-lite"/>
    </source>
</evidence>
<dbReference type="EMBL" id="FN392322">
    <property type="protein sequence ID" value="CAY71675.1"/>
    <property type="molecule type" value="Genomic_DNA"/>
</dbReference>
<evidence type="ECO:0000259" key="3">
    <source>
        <dbReference type="PROSITE" id="PS51532"/>
    </source>
</evidence>
<comment type="similarity">
    <text evidence="1">Belongs to the PITHD1 family.</text>
</comment>
<sequence>MSCEHEHHQHEAPPIETSSAQSLNTQIDFTKLTALNCTTPNSKLYEIFIHEGEESKITLSSDCDNQLILNIPFVSSVKLYSLILKTSPDNDHCPKKISLFKNADVDFETTAPKNTHHFEQPLVGEFVEHHLPRRLFTNVHKLTIFFEGNWSNDEFESLEILGIELRGEWAPLTKDPIITLYEAAANPADHKSLAQETQDSATC</sequence>
<evidence type="ECO:0000313" key="5">
    <source>
        <dbReference type="Proteomes" id="UP000000314"/>
    </source>
</evidence>
<dbReference type="eggNOG" id="KOG1730">
    <property type="taxonomic scope" value="Eukaryota"/>
</dbReference>
<dbReference type="KEGG" id="ppa:PAS_chr4_0424"/>
<organism evidence="4 5">
    <name type="scientific">Komagataella phaffii (strain GS115 / ATCC 20864)</name>
    <name type="common">Yeast</name>
    <name type="synonym">Pichia pastoris</name>
    <dbReference type="NCBI Taxonomy" id="644223"/>
    <lineage>
        <taxon>Eukaryota</taxon>
        <taxon>Fungi</taxon>
        <taxon>Dikarya</taxon>
        <taxon>Ascomycota</taxon>
        <taxon>Saccharomycotina</taxon>
        <taxon>Pichiomycetes</taxon>
        <taxon>Pichiales</taxon>
        <taxon>Pichiaceae</taxon>
        <taxon>Komagataella</taxon>
    </lineage>
</organism>
<dbReference type="InterPro" id="IPR008979">
    <property type="entry name" value="Galactose-bd-like_sf"/>
</dbReference>
<dbReference type="OMA" id="SHEVTIC"/>
<dbReference type="OrthoDB" id="2635at2759"/>
<dbReference type="InterPro" id="IPR037047">
    <property type="entry name" value="PITH_dom_sf"/>
</dbReference>
<feature type="region of interest" description="Disordered" evidence="2">
    <location>
        <begin position="1"/>
        <end position="20"/>
    </location>
</feature>
<proteinExistence type="inferred from homology"/>
<dbReference type="AlphaFoldDB" id="C4R7V0"/>
<dbReference type="InterPro" id="IPR045099">
    <property type="entry name" value="PITH1-like"/>
</dbReference>
<gene>
    <name evidence="4" type="ordered locus">PAS_chr4_0424</name>
</gene>
<name>C4R7V0_KOMPG</name>
<dbReference type="GO" id="GO:0005737">
    <property type="term" value="C:cytoplasm"/>
    <property type="evidence" value="ECO:0007669"/>
    <property type="project" value="UniProtKB-ARBA"/>
</dbReference>
<protein>
    <recommendedName>
        <fullName evidence="3">PITH domain-containing protein</fullName>
    </recommendedName>
</protein>
<feature type="compositionally biased region" description="Basic and acidic residues" evidence="2">
    <location>
        <begin position="1"/>
        <end position="13"/>
    </location>
</feature>
<accession>C4R7V0</accession>
<dbReference type="Pfam" id="PF06201">
    <property type="entry name" value="PITH"/>
    <property type="match status" value="1"/>
</dbReference>
<evidence type="ECO:0000256" key="1">
    <source>
        <dbReference type="ARBA" id="ARBA00025788"/>
    </source>
</evidence>
<dbReference type="SUPFAM" id="SSF49785">
    <property type="entry name" value="Galactose-binding domain-like"/>
    <property type="match status" value="1"/>
</dbReference>
<dbReference type="RefSeq" id="XP_002493854.1">
    <property type="nucleotide sequence ID" value="XM_002493809.1"/>
</dbReference>
<dbReference type="InterPro" id="IPR010400">
    <property type="entry name" value="PITH_dom"/>
</dbReference>
<feature type="domain" description="PITH" evidence="3">
    <location>
        <begin position="12"/>
        <end position="185"/>
    </location>
</feature>
<dbReference type="InParanoid" id="C4R7V0"/>
<dbReference type="HOGENOM" id="CLU_072377_2_0_1"/>
<reference evidence="4 5" key="1">
    <citation type="journal article" date="2009" name="Nat. Biotechnol.">
        <title>Genome sequence of the recombinant protein production host Pichia pastoris.</title>
        <authorList>
            <person name="De Schutter K."/>
            <person name="Lin Y.C."/>
            <person name="Tiels P."/>
            <person name="Van Hecke A."/>
            <person name="Glinka S."/>
            <person name="Weber-Lehmann J."/>
            <person name="Rouze P."/>
            <person name="Van de Peer Y."/>
            <person name="Callewaert N."/>
        </authorList>
    </citation>
    <scope>NUCLEOTIDE SEQUENCE [LARGE SCALE GENOMIC DNA]</scope>
    <source>
        <strain evidence="5">GS115 / ATCC 20864</strain>
    </source>
</reference>
<dbReference type="Proteomes" id="UP000000314">
    <property type="component" value="Chromosome 4"/>
</dbReference>
<dbReference type="SMR" id="C4R7V0"/>
<dbReference type="PROSITE" id="PS51532">
    <property type="entry name" value="PITH"/>
    <property type="match status" value="1"/>
</dbReference>
<keyword evidence="5" id="KW-1185">Reference proteome</keyword>
<dbReference type="Gene3D" id="2.60.120.470">
    <property type="entry name" value="PITH domain"/>
    <property type="match status" value="1"/>
</dbReference>
<evidence type="ECO:0000313" key="4">
    <source>
        <dbReference type="EMBL" id="CAY71675.1"/>
    </source>
</evidence>
<dbReference type="GeneID" id="8200707"/>
<dbReference type="PANTHER" id="PTHR12175">
    <property type="entry name" value="AD039 HT014 THIOREDOXIN FAMILY TRP26"/>
    <property type="match status" value="1"/>
</dbReference>
<dbReference type="GO" id="GO:0005634">
    <property type="term" value="C:nucleus"/>
    <property type="evidence" value="ECO:0007669"/>
    <property type="project" value="TreeGrafter"/>
</dbReference>